<dbReference type="InterPro" id="IPR009922">
    <property type="entry name" value="DUF1457"/>
</dbReference>
<protein>
    <submittedName>
        <fullName evidence="1">PAS domain-containing protein</fullName>
    </submittedName>
</protein>
<accession>A0A1Y6C8E0</accession>
<name>A0A1Y6C8E0_9PROT</name>
<dbReference type="EMBL" id="FWZX01000018">
    <property type="protein sequence ID" value="SMF51423.1"/>
    <property type="molecule type" value="Genomic_DNA"/>
</dbReference>
<dbReference type="Pfam" id="PF07310">
    <property type="entry name" value="PAS_5"/>
    <property type="match status" value="1"/>
</dbReference>
<dbReference type="AlphaFoldDB" id="A0A1Y6C8E0"/>
<keyword evidence="2" id="KW-1185">Reference proteome</keyword>
<sequence>MSESSPGEICYDPSDAQILSAAAAVVAGDALPALGDYVERVFFVERPEDLEHPKLRFLYGYWSGLAARKPGGRVARQDVDVTELKVALGNLLLLDVEREGLDAVYRVYGSGVADQAGRDWTGWRVSEMNRQARTPLALLYRACYRAVWETGRPLFSLSKSPPWLPARAWQRLILPLFGPDGDCRAFLVGNVPVEPRHISYEDRQKIRKRHQG</sequence>
<reference evidence="1 2" key="1">
    <citation type="submission" date="2017-04" db="EMBL/GenBank/DDBJ databases">
        <authorList>
            <person name="Afonso C.L."/>
            <person name="Miller P.J."/>
            <person name="Scott M.A."/>
            <person name="Spackman E."/>
            <person name="Goraichik I."/>
            <person name="Dimitrov K.M."/>
            <person name="Suarez D.L."/>
            <person name="Swayne D.E."/>
        </authorList>
    </citation>
    <scope>NUCLEOTIDE SEQUENCE [LARGE SCALE GENOMIC DNA]</scope>
    <source>
        <strain evidence="1 2">USBA 355</strain>
    </source>
</reference>
<dbReference type="RefSeq" id="WP_089229747.1">
    <property type="nucleotide sequence ID" value="NZ_FWZX01000018.1"/>
</dbReference>
<gene>
    <name evidence="1" type="ORF">SAMN05428998_11830</name>
</gene>
<proteinExistence type="predicted"/>
<evidence type="ECO:0000313" key="2">
    <source>
        <dbReference type="Proteomes" id="UP000192917"/>
    </source>
</evidence>
<organism evidence="1 2">
    <name type="scientific">Tistlia consotensis USBA 355</name>
    <dbReference type="NCBI Taxonomy" id="560819"/>
    <lineage>
        <taxon>Bacteria</taxon>
        <taxon>Pseudomonadati</taxon>
        <taxon>Pseudomonadota</taxon>
        <taxon>Alphaproteobacteria</taxon>
        <taxon>Rhodospirillales</taxon>
        <taxon>Rhodovibrionaceae</taxon>
        <taxon>Tistlia</taxon>
    </lineage>
</organism>
<dbReference type="Proteomes" id="UP000192917">
    <property type="component" value="Unassembled WGS sequence"/>
</dbReference>
<evidence type="ECO:0000313" key="1">
    <source>
        <dbReference type="EMBL" id="SMF51423.1"/>
    </source>
</evidence>